<evidence type="ECO:0000313" key="2">
    <source>
        <dbReference type="EMBL" id="ABK26017.1"/>
    </source>
</evidence>
<dbReference type="EMBL" id="EF086761">
    <property type="protein sequence ID" value="ABK26017.1"/>
    <property type="molecule type" value="mRNA"/>
</dbReference>
<name>A9NZF6_PICSI</name>
<evidence type="ECO:0008006" key="3">
    <source>
        <dbReference type="Google" id="ProtNLM"/>
    </source>
</evidence>
<feature type="chain" id="PRO_5002741849" description="Secreted protein" evidence="1">
    <location>
        <begin position="20"/>
        <end position="82"/>
    </location>
</feature>
<proteinExistence type="evidence at transcript level"/>
<evidence type="ECO:0000256" key="1">
    <source>
        <dbReference type="SAM" id="SignalP"/>
    </source>
</evidence>
<protein>
    <recommendedName>
        <fullName evidence="3">Secreted protein</fullName>
    </recommendedName>
</protein>
<feature type="signal peptide" evidence="1">
    <location>
        <begin position="1"/>
        <end position="19"/>
    </location>
</feature>
<reference evidence="2" key="1">
    <citation type="journal article" date="2008" name="BMC Genomics">
        <title>A conifer genomics resource of 200,000 spruce (Picea spp.) ESTs and 6,464 high-quality, sequence-finished full-length cDNAs for Sitka spruce (Picea sitchensis).</title>
        <authorList>
            <person name="Ralph S.G."/>
            <person name="Chun H.J."/>
            <person name="Kolosova N."/>
            <person name="Cooper D."/>
            <person name="Oddy C."/>
            <person name="Ritland C.E."/>
            <person name="Kirkpatrick R."/>
            <person name="Moore R."/>
            <person name="Barber S."/>
            <person name="Holt R.A."/>
            <person name="Jones S.J."/>
            <person name="Marra M.A."/>
            <person name="Douglas C.J."/>
            <person name="Ritland K."/>
            <person name="Bohlmann J."/>
        </authorList>
    </citation>
    <scope>NUCLEOTIDE SEQUENCE</scope>
    <source>
        <tissue evidence="2">Green portion of the leader tissue</tissue>
    </source>
</reference>
<keyword evidence="1" id="KW-0732">Signal</keyword>
<organism evidence="2">
    <name type="scientific">Picea sitchensis</name>
    <name type="common">Sitka spruce</name>
    <name type="synonym">Pinus sitchensis</name>
    <dbReference type="NCBI Taxonomy" id="3332"/>
    <lineage>
        <taxon>Eukaryota</taxon>
        <taxon>Viridiplantae</taxon>
        <taxon>Streptophyta</taxon>
        <taxon>Embryophyta</taxon>
        <taxon>Tracheophyta</taxon>
        <taxon>Spermatophyta</taxon>
        <taxon>Pinopsida</taxon>
        <taxon>Pinidae</taxon>
        <taxon>Conifers I</taxon>
        <taxon>Pinales</taxon>
        <taxon>Pinaceae</taxon>
        <taxon>Picea</taxon>
    </lineage>
</organism>
<accession>A9NZF6</accession>
<dbReference type="AlphaFoldDB" id="A9NZF6"/>
<sequence length="82" mass="9440">MTWCLVYFILFFIFSLIFRELYDKTIVTKICSAINGKILLIKCIFMVCFPCHLPKGGSCLFYGHQLLYCGCFMAEASVVMKC</sequence>